<comment type="caution">
    <text evidence="5">The sequence shown here is derived from an EMBL/GenBank/DDBJ whole genome shotgun (WGS) entry which is preliminary data.</text>
</comment>
<evidence type="ECO:0000256" key="1">
    <source>
        <dbReference type="ARBA" id="ARBA00023136"/>
    </source>
</evidence>
<reference evidence="5" key="2">
    <citation type="submission" date="2023-04" db="EMBL/GenBank/DDBJ databases">
        <authorList>
            <person name="Bruccoleri R.E."/>
            <person name="Oakeley E.J."/>
            <person name="Faust A.-M."/>
            <person name="Dessus-Babus S."/>
            <person name="Altorfer M."/>
            <person name="Burckhardt D."/>
            <person name="Oertli M."/>
            <person name="Naumann U."/>
            <person name="Petersen F."/>
            <person name="Wong J."/>
        </authorList>
    </citation>
    <scope>NUCLEOTIDE SEQUENCE</scope>
    <source>
        <strain evidence="5">GSM-AAB239-AS_SAM_17_03QT</strain>
        <tissue evidence="5">Leaf</tissue>
    </source>
</reference>
<gene>
    <name evidence="5" type="ORF">M6B38_171370</name>
    <name evidence="4" type="ORF">M6B38_243450</name>
</gene>
<keyword evidence="2" id="KW-0576">Peroxisome</keyword>
<dbReference type="InterPro" id="IPR008733">
    <property type="entry name" value="PEX11"/>
</dbReference>
<evidence type="ECO:0000313" key="6">
    <source>
        <dbReference type="Proteomes" id="UP001140949"/>
    </source>
</evidence>
<keyword evidence="1" id="KW-0472">Membrane</keyword>
<accession>A0AAX6EV32</accession>
<evidence type="ECO:0000313" key="4">
    <source>
        <dbReference type="EMBL" id="KAJ6791656.1"/>
    </source>
</evidence>
<organism evidence="5 6">
    <name type="scientific">Iris pallida</name>
    <name type="common">Sweet iris</name>
    <dbReference type="NCBI Taxonomy" id="29817"/>
    <lineage>
        <taxon>Eukaryota</taxon>
        <taxon>Viridiplantae</taxon>
        <taxon>Streptophyta</taxon>
        <taxon>Embryophyta</taxon>
        <taxon>Tracheophyta</taxon>
        <taxon>Spermatophyta</taxon>
        <taxon>Magnoliopsida</taxon>
        <taxon>Liliopsida</taxon>
        <taxon>Asparagales</taxon>
        <taxon>Iridaceae</taxon>
        <taxon>Iridoideae</taxon>
        <taxon>Irideae</taxon>
        <taxon>Iris</taxon>
    </lineage>
</organism>
<protein>
    <submittedName>
        <fullName evidence="5">Peroxisomal membrane protein 11A</fullName>
    </submittedName>
</protein>
<dbReference type="EMBL" id="JANAVB010033817">
    <property type="protein sequence ID" value="KAJ6807771.1"/>
    <property type="molecule type" value="Genomic_DNA"/>
</dbReference>
<sequence length="72" mass="7812">MQSDGQEEEEKRRKLKEKMALKRLSIAQDLADAVMALADIRDGKGAMTEPALVASAGLLSALISAHKNWNSC</sequence>
<dbReference type="AlphaFoldDB" id="A0AAX6EV32"/>
<evidence type="ECO:0000256" key="2">
    <source>
        <dbReference type="ARBA" id="ARBA00023140"/>
    </source>
</evidence>
<dbReference type="Pfam" id="PF05648">
    <property type="entry name" value="PEX11"/>
    <property type="match status" value="1"/>
</dbReference>
<dbReference type="GO" id="GO:0016559">
    <property type="term" value="P:peroxisome fission"/>
    <property type="evidence" value="ECO:0007669"/>
    <property type="project" value="InterPro"/>
</dbReference>
<dbReference type="EMBL" id="JANAVB010044219">
    <property type="protein sequence ID" value="KAJ6791656.1"/>
    <property type="molecule type" value="Genomic_DNA"/>
</dbReference>
<proteinExistence type="predicted"/>
<evidence type="ECO:0000256" key="3">
    <source>
        <dbReference type="ARBA" id="ARBA00046271"/>
    </source>
</evidence>
<evidence type="ECO:0000313" key="5">
    <source>
        <dbReference type="EMBL" id="KAJ6807771.1"/>
    </source>
</evidence>
<dbReference type="GO" id="GO:0005778">
    <property type="term" value="C:peroxisomal membrane"/>
    <property type="evidence" value="ECO:0007669"/>
    <property type="project" value="UniProtKB-SubCell"/>
</dbReference>
<comment type="subcellular location">
    <subcellularLocation>
        <location evidence="3">Peroxisome membrane</location>
    </subcellularLocation>
</comment>
<reference evidence="5" key="1">
    <citation type="journal article" date="2023" name="GigaByte">
        <title>Genome assembly of the bearded iris, Iris pallida Lam.</title>
        <authorList>
            <person name="Bruccoleri R.E."/>
            <person name="Oakeley E.J."/>
            <person name="Faust A.M.E."/>
            <person name="Altorfer M."/>
            <person name="Dessus-Babus S."/>
            <person name="Burckhardt D."/>
            <person name="Oertli M."/>
            <person name="Naumann U."/>
            <person name="Petersen F."/>
            <person name="Wong J."/>
        </authorList>
    </citation>
    <scope>NUCLEOTIDE SEQUENCE</scope>
    <source>
        <strain evidence="5">GSM-AAB239-AS_SAM_17_03QT</strain>
    </source>
</reference>
<name>A0AAX6EV32_IRIPA</name>
<dbReference type="Proteomes" id="UP001140949">
    <property type="component" value="Unassembled WGS sequence"/>
</dbReference>
<keyword evidence="6" id="KW-1185">Reference proteome</keyword>